<reference evidence="1" key="1">
    <citation type="journal article" date="2014" name="Front. Microbiol.">
        <title>High frequency of phylogenetically diverse reductive dehalogenase-homologous genes in deep subseafloor sedimentary metagenomes.</title>
        <authorList>
            <person name="Kawai M."/>
            <person name="Futagami T."/>
            <person name="Toyoda A."/>
            <person name="Takaki Y."/>
            <person name="Nishi S."/>
            <person name="Hori S."/>
            <person name="Arai W."/>
            <person name="Tsubouchi T."/>
            <person name="Morono Y."/>
            <person name="Uchiyama I."/>
            <person name="Ito T."/>
            <person name="Fujiyama A."/>
            <person name="Inagaki F."/>
            <person name="Takami H."/>
        </authorList>
    </citation>
    <scope>NUCLEOTIDE SEQUENCE</scope>
    <source>
        <strain evidence="1">Expedition CK06-06</strain>
    </source>
</reference>
<feature type="non-terminal residue" evidence="1">
    <location>
        <position position="95"/>
    </location>
</feature>
<evidence type="ECO:0000313" key="1">
    <source>
        <dbReference type="EMBL" id="GAI17222.1"/>
    </source>
</evidence>
<comment type="caution">
    <text evidence="1">The sequence shown here is derived from an EMBL/GenBank/DDBJ whole genome shotgun (WGS) entry which is preliminary data.</text>
</comment>
<accession>X1LD42</accession>
<protein>
    <recommendedName>
        <fullName evidence="2">HTH crp-type domain-containing protein</fullName>
    </recommendedName>
</protein>
<sequence>NLFSKKTSRLLRVLLISPKRKWTQVKLSKESKVSIGLTNRAIKKLYNLEYIDYDEDKKISLKNPTKLLDLWREKYTYLNNKVVGYYSALSKVEFE</sequence>
<name>X1LD42_9ZZZZ</name>
<dbReference type="AlphaFoldDB" id="X1LD42"/>
<gene>
    <name evidence="1" type="ORF">S06H3_11627</name>
</gene>
<feature type="non-terminal residue" evidence="1">
    <location>
        <position position="1"/>
    </location>
</feature>
<dbReference type="EMBL" id="BARV01005716">
    <property type="protein sequence ID" value="GAI17222.1"/>
    <property type="molecule type" value="Genomic_DNA"/>
</dbReference>
<evidence type="ECO:0008006" key="2">
    <source>
        <dbReference type="Google" id="ProtNLM"/>
    </source>
</evidence>
<organism evidence="1">
    <name type="scientific">marine sediment metagenome</name>
    <dbReference type="NCBI Taxonomy" id="412755"/>
    <lineage>
        <taxon>unclassified sequences</taxon>
        <taxon>metagenomes</taxon>
        <taxon>ecological metagenomes</taxon>
    </lineage>
</organism>
<proteinExistence type="predicted"/>